<name>A0A6J4J9P4_9ACTN</name>
<evidence type="ECO:0000256" key="1">
    <source>
        <dbReference type="SAM" id="MobiDB-lite"/>
    </source>
</evidence>
<feature type="compositionally biased region" description="Basic residues" evidence="1">
    <location>
        <begin position="28"/>
        <end position="51"/>
    </location>
</feature>
<feature type="compositionally biased region" description="Basic residues" evidence="1">
    <location>
        <begin position="1"/>
        <end position="18"/>
    </location>
</feature>
<feature type="compositionally biased region" description="Basic residues" evidence="1">
    <location>
        <begin position="74"/>
        <end position="85"/>
    </location>
</feature>
<dbReference type="EMBL" id="CADCTB010000199">
    <property type="protein sequence ID" value="CAA9270534.1"/>
    <property type="molecule type" value="Genomic_DNA"/>
</dbReference>
<feature type="non-terminal residue" evidence="2">
    <location>
        <position position="259"/>
    </location>
</feature>
<sequence>DHHRHAGPHSGHDHRHLPAGRLQGVRPRQPRCRRARRHQPRRRPRGVRLPRRGVGLRQVHQPEPHRRPRPPHDRRGHRTGPHRPHVPGGGPLPVADGARQRRPAAAAGRHETGRAPPPGRGAAGPGAPGWPGRPPSARALRWHAPAGRAGPGPGPGRRDPPHGRAVRRPRRHDPRPAARRARAGVGQHRPHDRLRHPQRPRGGPAVRPDRPPDQPARQGGRRVPRHHRPAPPHRLTRGDGPGRGGHRPAAGRGPPPRRL</sequence>
<reference evidence="2" key="1">
    <citation type="submission" date="2020-02" db="EMBL/GenBank/DDBJ databases">
        <authorList>
            <person name="Meier V. D."/>
        </authorList>
    </citation>
    <scope>NUCLEOTIDE SEQUENCE</scope>
    <source>
        <strain evidence="2">AVDCRST_MAG10</strain>
    </source>
</reference>
<feature type="compositionally biased region" description="Low complexity" evidence="1">
    <location>
        <begin position="135"/>
        <end position="148"/>
    </location>
</feature>
<proteinExistence type="predicted"/>
<feature type="compositionally biased region" description="Low complexity" evidence="1">
    <location>
        <begin position="92"/>
        <end position="107"/>
    </location>
</feature>
<gene>
    <name evidence="2" type="ORF">AVDCRST_MAG10-3249</name>
</gene>
<feature type="compositionally biased region" description="Basic residues" evidence="1">
    <location>
        <begin position="219"/>
        <end position="235"/>
    </location>
</feature>
<feature type="non-terminal residue" evidence="2">
    <location>
        <position position="1"/>
    </location>
</feature>
<protein>
    <submittedName>
        <fullName evidence="2">ABC-type probable sulfate transporter, ATPase component</fullName>
    </submittedName>
</protein>
<organism evidence="2">
    <name type="scientific">uncultured Acidimicrobiales bacterium</name>
    <dbReference type="NCBI Taxonomy" id="310071"/>
    <lineage>
        <taxon>Bacteria</taxon>
        <taxon>Bacillati</taxon>
        <taxon>Actinomycetota</taxon>
        <taxon>Acidimicrobiia</taxon>
        <taxon>Acidimicrobiales</taxon>
        <taxon>environmental samples</taxon>
    </lineage>
</organism>
<evidence type="ECO:0000313" key="2">
    <source>
        <dbReference type="EMBL" id="CAA9270534.1"/>
    </source>
</evidence>
<accession>A0A6J4J9P4</accession>
<feature type="region of interest" description="Disordered" evidence="1">
    <location>
        <begin position="1"/>
        <end position="259"/>
    </location>
</feature>
<dbReference type="AlphaFoldDB" id="A0A6J4J9P4"/>
<feature type="compositionally biased region" description="Basic and acidic residues" evidence="1">
    <location>
        <begin position="60"/>
        <end position="73"/>
    </location>
</feature>
<feature type="compositionally biased region" description="Basic residues" evidence="1">
    <location>
        <begin position="164"/>
        <end position="199"/>
    </location>
</feature>